<sequence>MTPELIDALVGHLNFVRVSVDGVGATYEALRGRPFSQLLSALDRIGDAFKFGLNCVVNEMTLSDLDAIADLASTVGAAELLLLPEHAVRARSGCRSEVLGELHAWVGTYCGPVPLAIGQGELGPVAVARPLPHETGLRAYAHIDASANLRRNSYGANREKIDHRGVMAAARRLERRDAE</sequence>
<protein>
    <submittedName>
        <fullName evidence="2">Uncharacterized protein</fullName>
    </submittedName>
</protein>
<dbReference type="Proteomes" id="UP000245060">
    <property type="component" value="Unassembled WGS sequence"/>
</dbReference>
<reference evidence="2" key="3">
    <citation type="journal article" date="2022" name="Microbiol. Resour. Announc.">
        <title>Draft Genome Sequences of Eight Mycobacterium montefiorense Strains Isolated from Salamanders in Captivity.</title>
        <authorList>
            <person name="Komine T."/>
            <person name="Ihara H."/>
            <person name="Fukano H."/>
            <person name="Hoshino Y."/>
            <person name="Kurata O."/>
            <person name="Wada S."/>
        </authorList>
    </citation>
    <scope>NUCLEOTIDE SEQUENCE</scope>
    <source>
        <strain evidence="2">NJB18185</strain>
    </source>
</reference>
<organism evidence="2 4">
    <name type="scientific">Mycobacterium montefiorense</name>
    <dbReference type="NCBI Taxonomy" id="154654"/>
    <lineage>
        <taxon>Bacteria</taxon>
        <taxon>Bacillati</taxon>
        <taxon>Actinomycetota</taxon>
        <taxon>Actinomycetes</taxon>
        <taxon>Mycobacteriales</taxon>
        <taxon>Mycobacteriaceae</taxon>
        <taxon>Mycobacterium</taxon>
        <taxon>Mycobacterium simiae complex</taxon>
    </lineage>
</organism>
<evidence type="ECO:0000313" key="1">
    <source>
        <dbReference type="EMBL" id="GBG38679.1"/>
    </source>
</evidence>
<keyword evidence="3" id="KW-1185">Reference proteome</keyword>
<dbReference type="EMBL" id="BQYH01000005">
    <property type="protein sequence ID" value="GKU70929.1"/>
    <property type="molecule type" value="Genomic_DNA"/>
</dbReference>
<evidence type="ECO:0000313" key="2">
    <source>
        <dbReference type="EMBL" id="GKU70929.1"/>
    </source>
</evidence>
<dbReference type="Proteomes" id="UP001139505">
    <property type="component" value="Unassembled WGS sequence"/>
</dbReference>
<comment type="caution">
    <text evidence="2">The sequence shown here is derived from an EMBL/GenBank/DDBJ whole genome shotgun (WGS) entry which is preliminary data.</text>
</comment>
<gene>
    <name evidence="1" type="ORF">MmonteBS_30510</name>
    <name evidence="2" type="ORF">NJB18185_07060</name>
</gene>
<proteinExistence type="predicted"/>
<reference evidence="3" key="2">
    <citation type="submission" date="2018-04" db="EMBL/GenBank/DDBJ databases">
        <title>Draft genome sequence of Mycobacterium montefiorense isolated from Japanese black salamander.</title>
        <authorList>
            <person name="Fukano H."/>
            <person name="Yoshida M."/>
            <person name="Shimizu A."/>
            <person name="Iwao H."/>
            <person name="Kurata O."/>
            <person name="Katayama Y."/>
            <person name="Omatsu T."/>
            <person name="Mizutani T."/>
            <person name="Wada S."/>
            <person name="Hoshino Y."/>
        </authorList>
    </citation>
    <scope>NUCLEOTIDE SEQUENCE [LARGE SCALE GENOMIC DNA]</scope>
    <source>
        <strain evidence="3">BS</strain>
    </source>
</reference>
<evidence type="ECO:0000313" key="3">
    <source>
        <dbReference type="Proteomes" id="UP000245060"/>
    </source>
</evidence>
<dbReference type="AlphaFoldDB" id="A0AA37PJA4"/>
<accession>A0AA37PJA4</accession>
<reference evidence="2" key="4">
    <citation type="submission" date="2022-04" db="EMBL/GenBank/DDBJ databases">
        <authorList>
            <person name="Komine T."/>
            <person name="Fukano H."/>
            <person name="Wada S."/>
        </authorList>
    </citation>
    <scope>NUCLEOTIDE SEQUENCE</scope>
    <source>
        <strain evidence="2">NJB18185</strain>
    </source>
</reference>
<reference evidence="1" key="1">
    <citation type="journal article" date="2018" name="Genome Announc.">
        <title>Draft Genome Sequence of Mycobacterium montefiorense Isolated from Japanese Black Salamander (Hynobius nigrescens).</title>
        <authorList>
            <person name="Fukano H."/>
            <person name="Yoshida M."/>
            <person name="Shimizu A."/>
            <person name="Iwao H."/>
            <person name="Katayama Y."/>
            <person name="Omatsu T."/>
            <person name="Mizutani T."/>
            <person name="Kurata O."/>
            <person name="Wada S."/>
            <person name="Hoshino Y."/>
        </authorList>
    </citation>
    <scope>NUCLEOTIDE SEQUENCE</scope>
    <source>
        <strain evidence="1">BS</strain>
    </source>
</reference>
<dbReference type="EMBL" id="BFCH01000018">
    <property type="protein sequence ID" value="GBG38679.1"/>
    <property type="molecule type" value="Genomic_DNA"/>
</dbReference>
<name>A0AA37PJA4_9MYCO</name>
<evidence type="ECO:0000313" key="4">
    <source>
        <dbReference type="Proteomes" id="UP001139505"/>
    </source>
</evidence>